<dbReference type="EMBL" id="DS022312">
    <property type="protein sequence ID" value="OAJ44283.1"/>
    <property type="molecule type" value="Genomic_DNA"/>
</dbReference>
<evidence type="ECO:0000313" key="1">
    <source>
        <dbReference type="EMBL" id="OAJ44283.1"/>
    </source>
</evidence>
<dbReference type="VEuPathDB" id="FungiDB:BDEG_27533"/>
<accession>A0A177WW38</accession>
<gene>
    <name evidence="1" type="ORF">BDEG_27533</name>
</gene>
<sequence length="36" mass="4062">MAEQPAKASGEKAVISGCACWQKCWQLIDSKTYHYE</sequence>
<name>A0A177WW38_BATDL</name>
<evidence type="ECO:0000313" key="2">
    <source>
        <dbReference type="Proteomes" id="UP000077115"/>
    </source>
</evidence>
<reference evidence="1 2" key="1">
    <citation type="submission" date="2006-10" db="EMBL/GenBank/DDBJ databases">
        <title>The Genome Sequence of Batrachochytrium dendrobatidis JEL423.</title>
        <authorList>
            <consortium name="The Broad Institute Genome Sequencing Platform"/>
            <person name="Birren B."/>
            <person name="Lander E."/>
            <person name="Galagan J."/>
            <person name="Cuomo C."/>
            <person name="Devon K."/>
            <person name="Jaffe D."/>
            <person name="Butler J."/>
            <person name="Alvarez P."/>
            <person name="Gnerre S."/>
            <person name="Grabherr M."/>
            <person name="Kleber M."/>
            <person name="Mauceli E."/>
            <person name="Brockman W."/>
            <person name="Young S."/>
            <person name="LaButti K."/>
            <person name="Sykes S."/>
            <person name="DeCaprio D."/>
            <person name="Crawford M."/>
            <person name="Koehrsen M."/>
            <person name="Engels R."/>
            <person name="Montgomery P."/>
            <person name="Pearson M."/>
            <person name="Howarth C."/>
            <person name="Larson L."/>
            <person name="White J."/>
            <person name="O'Leary S."/>
            <person name="Kodira C."/>
            <person name="Zeng Q."/>
            <person name="Yandava C."/>
            <person name="Alvarado L."/>
            <person name="Longcore J."/>
            <person name="James T."/>
        </authorList>
    </citation>
    <scope>NUCLEOTIDE SEQUENCE [LARGE SCALE GENOMIC DNA]</scope>
    <source>
        <strain evidence="1 2">JEL423</strain>
    </source>
</reference>
<dbReference type="Proteomes" id="UP000077115">
    <property type="component" value="Unassembled WGS sequence"/>
</dbReference>
<protein>
    <submittedName>
        <fullName evidence="1">Uncharacterized protein</fullName>
    </submittedName>
</protein>
<organism evidence="1 2">
    <name type="scientific">Batrachochytrium dendrobatidis (strain JEL423)</name>
    <dbReference type="NCBI Taxonomy" id="403673"/>
    <lineage>
        <taxon>Eukaryota</taxon>
        <taxon>Fungi</taxon>
        <taxon>Fungi incertae sedis</taxon>
        <taxon>Chytridiomycota</taxon>
        <taxon>Chytridiomycota incertae sedis</taxon>
        <taxon>Chytridiomycetes</taxon>
        <taxon>Rhizophydiales</taxon>
        <taxon>Rhizophydiales incertae sedis</taxon>
        <taxon>Batrachochytrium</taxon>
    </lineage>
</organism>
<dbReference type="AlphaFoldDB" id="A0A177WW38"/>
<proteinExistence type="predicted"/>
<reference evidence="1 2" key="2">
    <citation type="submission" date="2016-05" db="EMBL/GenBank/DDBJ databases">
        <title>Lineage-specific infection strategies underlie the spectrum of fungal disease in amphibians.</title>
        <authorList>
            <person name="Cuomo C.A."/>
            <person name="Farrer R.A."/>
            <person name="James T."/>
            <person name="Longcore J."/>
            <person name="Birren B."/>
        </authorList>
    </citation>
    <scope>NUCLEOTIDE SEQUENCE [LARGE SCALE GENOMIC DNA]</scope>
    <source>
        <strain evidence="1 2">JEL423</strain>
    </source>
</reference>